<accession>A0AA35RLD7</accession>
<dbReference type="AlphaFoldDB" id="A0AA35RLD7"/>
<keyword evidence="2" id="KW-1185">Reference proteome</keyword>
<protein>
    <submittedName>
        <fullName evidence="1">Uncharacterized protein</fullName>
    </submittedName>
</protein>
<organism evidence="1 2">
    <name type="scientific">Geodia barretti</name>
    <name type="common">Barrett's horny sponge</name>
    <dbReference type="NCBI Taxonomy" id="519541"/>
    <lineage>
        <taxon>Eukaryota</taxon>
        <taxon>Metazoa</taxon>
        <taxon>Porifera</taxon>
        <taxon>Demospongiae</taxon>
        <taxon>Heteroscleromorpha</taxon>
        <taxon>Tetractinellida</taxon>
        <taxon>Astrophorina</taxon>
        <taxon>Geodiidae</taxon>
        <taxon>Geodia</taxon>
    </lineage>
</organism>
<dbReference type="GO" id="GO:0046872">
    <property type="term" value="F:metal ion binding"/>
    <property type="evidence" value="ECO:0007669"/>
    <property type="project" value="InterPro"/>
</dbReference>
<evidence type="ECO:0000313" key="1">
    <source>
        <dbReference type="EMBL" id="CAI8012396.1"/>
    </source>
</evidence>
<gene>
    <name evidence="1" type="ORF">GBAR_LOCUS7949</name>
</gene>
<name>A0AA35RLD7_GEOBA</name>
<proteinExistence type="predicted"/>
<dbReference type="Proteomes" id="UP001174909">
    <property type="component" value="Unassembled WGS sequence"/>
</dbReference>
<reference evidence="1" key="1">
    <citation type="submission" date="2023-03" db="EMBL/GenBank/DDBJ databases">
        <authorList>
            <person name="Steffen K."/>
            <person name="Cardenas P."/>
        </authorList>
    </citation>
    <scope>NUCLEOTIDE SEQUENCE</scope>
</reference>
<dbReference type="GO" id="GO:0004842">
    <property type="term" value="F:ubiquitin-protein transferase activity"/>
    <property type="evidence" value="ECO:0007669"/>
    <property type="project" value="InterPro"/>
</dbReference>
<evidence type="ECO:0000313" key="2">
    <source>
        <dbReference type="Proteomes" id="UP001174909"/>
    </source>
</evidence>
<dbReference type="SUPFAM" id="SSF159034">
    <property type="entry name" value="Mib/herc2 domain-like"/>
    <property type="match status" value="1"/>
</dbReference>
<dbReference type="EMBL" id="CASHTH010001182">
    <property type="protein sequence ID" value="CAI8012396.1"/>
    <property type="molecule type" value="Genomic_DNA"/>
</dbReference>
<dbReference type="InterPro" id="IPR037252">
    <property type="entry name" value="Mib_Herc2_sf"/>
</dbReference>
<sequence>MHRQQFVTQEMCELLVTVYNLYLVNAKRKPGVRSQRESVEESSRKLEDTRKFRLYRWKGVGSRVVRGPDWRWETSGRRRGSRGHGEELRAARGGAGCLGQRYGRQLSLLAVFLT</sequence>
<comment type="caution">
    <text evidence="1">The sequence shown here is derived from an EMBL/GenBank/DDBJ whole genome shotgun (WGS) entry which is preliminary data.</text>
</comment>